<evidence type="ECO:0000313" key="1">
    <source>
        <dbReference type="EMBL" id="KAI3759147.1"/>
    </source>
</evidence>
<keyword evidence="2" id="KW-1185">Reference proteome</keyword>
<comment type="caution">
    <text evidence="1">The sequence shown here is derived from an EMBL/GenBank/DDBJ whole genome shotgun (WGS) entry which is preliminary data.</text>
</comment>
<sequence>MNMRRMARAGFKPKARTTRARYFWAEANARPVRFYEGRTHGPCALSRNFLLFPLQPFCLIPLERHIFLEILLTDILLSFSSFKSPFGCLEALSTFSFYFLLFSKNPFISLDFTLQIVLKERKTHSSVFLLILSSKD</sequence>
<evidence type="ECO:0000313" key="2">
    <source>
        <dbReference type="Proteomes" id="UP001055879"/>
    </source>
</evidence>
<proteinExistence type="predicted"/>
<dbReference type="Proteomes" id="UP001055879">
    <property type="component" value="Linkage Group LG02"/>
</dbReference>
<protein>
    <submittedName>
        <fullName evidence="1">Uncharacterized protein</fullName>
    </submittedName>
</protein>
<dbReference type="EMBL" id="CM042048">
    <property type="protein sequence ID" value="KAI3759147.1"/>
    <property type="molecule type" value="Genomic_DNA"/>
</dbReference>
<gene>
    <name evidence="1" type="ORF">L6452_06728</name>
</gene>
<reference evidence="1 2" key="2">
    <citation type="journal article" date="2022" name="Mol. Ecol. Resour.">
        <title>The genomes of chicory, endive, great burdock and yacon provide insights into Asteraceae paleo-polyploidization history and plant inulin production.</title>
        <authorList>
            <person name="Fan W."/>
            <person name="Wang S."/>
            <person name="Wang H."/>
            <person name="Wang A."/>
            <person name="Jiang F."/>
            <person name="Liu H."/>
            <person name="Zhao H."/>
            <person name="Xu D."/>
            <person name="Zhang Y."/>
        </authorList>
    </citation>
    <scope>NUCLEOTIDE SEQUENCE [LARGE SCALE GENOMIC DNA]</scope>
    <source>
        <strain evidence="2">cv. Niubang</strain>
    </source>
</reference>
<reference evidence="2" key="1">
    <citation type="journal article" date="2022" name="Mol. Ecol. Resour.">
        <title>The genomes of chicory, endive, great burdock and yacon provide insights into Asteraceae palaeo-polyploidization history and plant inulin production.</title>
        <authorList>
            <person name="Fan W."/>
            <person name="Wang S."/>
            <person name="Wang H."/>
            <person name="Wang A."/>
            <person name="Jiang F."/>
            <person name="Liu H."/>
            <person name="Zhao H."/>
            <person name="Xu D."/>
            <person name="Zhang Y."/>
        </authorList>
    </citation>
    <scope>NUCLEOTIDE SEQUENCE [LARGE SCALE GENOMIC DNA]</scope>
    <source>
        <strain evidence="2">cv. Niubang</strain>
    </source>
</reference>
<name>A0ACB9EL06_ARCLA</name>
<organism evidence="1 2">
    <name type="scientific">Arctium lappa</name>
    <name type="common">Greater burdock</name>
    <name type="synonym">Lappa major</name>
    <dbReference type="NCBI Taxonomy" id="4217"/>
    <lineage>
        <taxon>Eukaryota</taxon>
        <taxon>Viridiplantae</taxon>
        <taxon>Streptophyta</taxon>
        <taxon>Embryophyta</taxon>
        <taxon>Tracheophyta</taxon>
        <taxon>Spermatophyta</taxon>
        <taxon>Magnoliopsida</taxon>
        <taxon>eudicotyledons</taxon>
        <taxon>Gunneridae</taxon>
        <taxon>Pentapetalae</taxon>
        <taxon>asterids</taxon>
        <taxon>campanulids</taxon>
        <taxon>Asterales</taxon>
        <taxon>Asteraceae</taxon>
        <taxon>Carduoideae</taxon>
        <taxon>Cardueae</taxon>
        <taxon>Arctiinae</taxon>
        <taxon>Arctium</taxon>
    </lineage>
</organism>
<accession>A0ACB9EL06</accession>